<feature type="transmembrane region" description="Helical" evidence="8">
    <location>
        <begin position="139"/>
        <end position="159"/>
    </location>
</feature>
<dbReference type="CDD" id="cd17417">
    <property type="entry name" value="MFS_NPF5"/>
    <property type="match status" value="1"/>
</dbReference>
<dbReference type="Gene3D" id="1.20.1250.20">
    <property type="entry name" value="MFS general substrate transporter like domains"/>
    <property type="match status" value="1"/>
</dbReference>
<evidence type="ECO:0000313" key="10">
    <source>
        <dbReference type="Proteomes" id="UP000796880"/>
    </source>
</evidence>
<feature type="transmembrane region" description="Helical" evidence="8">
    <location>
        <begin position="252"/>
        <end position="272"/>
    </location>
</feature>
<dbReference type="GO" id="GO:0071916">
    <property type="term" value="F:dipeptide transmembrane transporter activity"/>
    <property type="evidence" value="ECO:0007669"/>
    <property type="project" value="InterPro"/>
</dbReference>
<evidence type="ECO:0000256" key="6">
    <source>
        <dbReference type="ARBA" id="ARBA00022989"/>
    </source>
</evidence>
<keyword evidence="5 8" id="KW-0812">Transmembrane</keyword>
<dbReference type="AlphaFoldDB" id="A0A8K0MH15"/>
<evidence type="ECO:0000256" key="2">
    <source>
        <dbReference type="ARBA" id="ARBA00005982"/>
    </source>
</evidence>
<feature type="transmembrane region" description="Helical" evidence="8">
    <location>
        <begin position="523"/>
        <end position="548"/>
    </location>
</feature>
<dbReference type="InterPro" id="IPR036259">
    <property type="entry name" value="MFS_trans_sf"/>
</dbReference>
<evidence type="ECO:0000256" key="7">
    <source>
        <dbReference type="ARBA" id="ARBA00023136"/>
    </source>
</evidence>
<evidence type="ECO:0008006" key="11">
    <source>
        <dbReference type="Google" id="ProtNLM"/>
    </source>
</evidence>
<keyword evidence="6 8" id="KW-1133">Transmembrane helix</keyword>
<feature type="transmembrane region" description="Helical" evidence="8">
    <location>
        <begin position="568"/>
        <end position="587"/>
    </location>
</feature>
<dbReference type="InterPro" id="IPR044739">
    <property type="entry name" value="NRT1/PTR"/>
</dbReference>
<name>A0A8K0MH15_9ROSA</name>
<dbReference type="GO" id="GO:0080054">
    <property type="term" value="F:low-affinity nitrate transmembrane transporter activity"/>
    <property type="evidence" value="ECO:0007669"/>
    <property type="project" value="UniProtKB-ARBA"/>
</dbReference>
<reference evidence="9" key="1">
    <citation type="submission" date="2020-03" db="EMBL/GenBank/DDBJ databases">
        <title>A high-quality chromosome-level genome assembly of a woody plant with both climbing and erect habits, Rhamnella rubrinervis.</title>
        <authorList>
            <person name="Lu Z."/>
            <person name="Yang Y."/>
            <person name="Zhu X."/>
            <person name="Sun Y."/>
        </authorList>
    </citation>
    <scope>NUCLEOTIDE SEQUENCE</scope>
    <source>
        <strain evidence="9">BYM</strain>
        <tissue evidence="9">Leaf</tissue>
    </source>
</reference>
<evidence type="ECO:0000256" key="1">
    <source>
        <dbReference type="ARBA" id="ARBA00004141"/>
    </source>
</evidence>
<protein>
    <recommendedName>
        <fullName evidence="11">Protein NRT1/ PTR FAMILY 5.10-like</fullName>
    </recommendedName>
</protein>
<gene>
    <name evidence="9" type="ORF">FNV43_RR10591</name>
</gene>
<feature type="transmembrane region" description="Helical" evidence="8">
    <location>
        <begin position="402"/>
        <end position="419"/>
    </location>
</feature>
<feature type="transmembrane region" description="Helical" evidence="8">
    <location>
        <begin position="227"/>
        <end position="246"/>
    </location>
</feature>
<keyword evidence="4" id="KW-0597">Phosphoprotein</keyword>
<dbReference type="GO" id="GO:0009705">
    <property type="term" value="C:plant-type vacuole membrane"/>
    <property type="evidence" value="ECO:0007669"/>
    <property type="project" value="UniProtKB-ARBA"/>
</dbReference>
<dbReference type="PANTHER" id="PTHR11654">
    <property type="entry name" value="OLIGOPEPTIDE TRANSPORTER-RELATED"/>
    <property type="match status" value="1"/>
</dbReference>
<feature type="transmembrane region" description="Helical" evidence="8">
    <location>
        <begin position="364"/>
        <end position="382"/>
    </location>
</feature>
<sequence>MSLNDNDTLHVCPFWFAVVTVATGEASVLGTLISMAASDAETPLLDDTVEGVVDCKGQPVLRTKSGGWRSAAFIIGVEVAERFAYYGISSNLINFLTGPLGQSTATAAENVNAWSGTASLLPLLGAIVADSFLGRFRTIVVATLLYILGLGLLTLSAMLPSLYHQTNKTIDASSSPSQFQKVLFFFSLYLVGVAQGGHKPCVQAFGADQFDGKNPEESKAKSSFFNWWYFGLCAGSSATYLSVTFIQENLSWALGFGVPCIAMVVALIVFLLGTTTYRYTNITQDEESPFVRIGRVFVRAIRNWRTAYSDIGAEGEFRGLLTHQQFKFLNKALFVPGGLKEDGKVYCSIAEVEEAKAVLRLVPIWLTCLPYAIVFAQCATFFTKQGATMKRTIVPGFDIPAASLQSFITISIVLFIPVYDRVLVPIARVFTRKPSGITMLQRMGTGIALAVLCMVVAAVIEMKRLRIAQEYDLVDKPSVTLPMSVWWLTPQYVLFGIADVFTVVGLQEFFYDQVPNELRSIGLALYLSVLGVGNFLSSFLISVIDQVTGGSGQDSWFSTNLNRAHVDYFYYLLAVLNAVGFAAYVYFARSYIYKL</sequence>
<comment type="caution">
    <text evidence="9">The sequence shown here is derived from an EMBL/GenBank/DDBJ whole genome shotgun (WGS) entry which is preliminary data.</text>
</comment>
<keyword evidence="7 8" id="KW-0472">Membrane</keyword>
<dbReference type="Proteomes" id="UP000796880">
    <property type="component" value="Unassembled WGS sequence"/>
</dbReference>
<keyword evidence="3" id="KW-0813">Transport</keyword>
<proteinExistence type="inferred from homology"/>
<keyword evidence="10" id="KW-1185">Reference proteome</keyword>
<comment type="subcellular location">
    <subcellularLocation>
        <location evidence="1">Membrane</location>
        <topology evidence="1">Multi-pass membrane protein</topology>
    </subcellularLocation>
</comment>
<accession>A0A8K0MH15</accession>
<dbReference type="PROSITE" id="PS01022">
    <property type="entry name" value="PTR2_1"/>
    <property type="match status" value="1"/>
</dbReference>
<evidence type="ECO:0000256" key="4">
    <source>
        <dbReference type="ARBA" id="ARBA00022553"/>
    </source>
</evidence>
<evidence type="ECO:0000313" key="9">
    <source>
        <dbReference type="EMBL" id="KAF3445415.1"/>
    </source>
</evidence>
<dbReference type="InterPro" id="IPR000109">
    <property type="entry name" value="POT_fam"/>
</dbReference>
<feature type="transmembrane region" description="Helical" evidence="8">
    <location>
        <begin position="440"/>
        <end position="460"/>
    </location>
</feature>
<dbReference type="GO" id="GO:0042937">
    <property type="term" value="F:tripeptide transmembrane transporter activity"/>
    <property type="evidence" value="ECO:0007669"/>
    <property type="project" value="InterPro"/>
</dbReference>
<comment type="similarity">
    <text evidence="2">Belongs to the major facilitator superfamily. Proton-dependent oligopeptide transporter (POT/PTR) (TC 2.A.17) family.</text>
</comment>
<dbReference type="OrthoDB" id="8904098at2759"/>
<evidence type="ECO:0000256" key="5">
    <source>
        <dbReference type="ARBA" id="ARBA00022692"/>
    </source>
</evidence>
<evidence type="ECO:0000256" key="3">
    <source>
        <dbReference type="ARBA" id="ARBA00022448"/>
    </source>
</evidence>
<dbReference type="InterPro" id="IPR018456">
    <property type="entry name" value="PTR2_symporter_CS"/>
</dbReference>
<dbReference type="SUPFAM" id="SSF103473">
    <property type="entry name" value="MFS general substrate transporter"/>
    <property type="match status" value="1"/>
</dbReference>
<dbReference type="Pfam" id="PF00854">
    <property type="entry name" value="PTR2"/>
    <property type="match status" value="1"/>
</dbReference>
<dbReference type="EMBL" id="VOIH02000005">
    <property type="protein sequence ID" value="KAF3445415.1"/>
    <property type="molecule type" value="Genomic_DNA"/>
</dbReference>
<dbReference type="FunFam" id="1.20.1250.20:FF:000147">
    <property type="entry name" value="Protein NRT1/ PTR family 5.10"/>
    <property type="match status" value="1"/>
</dbReference>
<organism evidence="9 10">
    <name type="scientific">Rhamnella rubrinervis</name>
    <dbReference type="NCBI Taxonomy" id="2594499"/>
    <lineage>
        <taxon>Eukaryota</taxon>
        <taxon>Viridiplantae</taxon>
        <taxon>Streptophyta</taxon>
        <taxon>Embryophyta</taxon>
        <taxon>Tracheophyta</taxon>
        <taxon>Spermatophyta</taxon>
        <taxon>Magnoliopsida</taxon>
        <taxon>eudicotyledons</taxon>
        <taxon>Gunneridae</taxon>
        <taxon>Pentapetalae</taxon>
        <taxon>rosids</taxon>
        <taxon>fabids</taxon>
        <taxon>Rosales</taxon>
        <taxon>Rhamnaceae</taxon>
        <taxon>rhamnoid group</taxon>
        <taxon>Rhamneae</taxon>
        <taxon>Rhamnella</taxon>
    </lineage>
</organism>
<evidence type="ECO:0000256" key="8">
    <source>
        <dbReference type="SAM" id="Phobius"/>
    </source>
</evidence>
<feature type="transmembrane region" description="Helical" evidence="8">
    <location>
        <begin position="492"/>
        <end position="511"/>
    </location>
</feature>